<gene>
    <name evidence="1" type="ORF">LCGC14_1167460</name>
</gene>
<dbReference type="EMBL" id="LAZR01005742">
    <property type="protein sequence ID" value="KKM97495.1"/>
    <property type="molecule type" value="Genomic_DNA"/>
</dbReference>
<proteinExistence type="predicted"/>
<accession>A0A0F9P8X3</accession>
<dbReference type="AlphaFoldDB" id="A0A0F9P8X3"/>
<evidence type="ECO:0000313" key="1">
    <source>
        <dbReference type="EMBL" id="KKM97495.1"/>
    </source>
</evidence>
<name>A0A0F9P8X3_9ZZZZ</name>
<organism evidence="1">
    <name type="scientific">marine sediment metagenome</name>
    <dbReference type="NCBI Taxonomy" id="412755"/>
    <lineage>
        <taxon>unclassified sequences</taxon>
        <taxon>metagenomes</taxon>
        <taxon>ecological metagenomes</taxon>
    </lineage>
</organism>
<sequence>MIPFWMKDVYKLVLYGGCKPEKIYVCGWDDKNDEEDYWAAVMPNKFKLTGVKRIPLLDFLKGER</sequence>
<comment type="caution">
    <text evidence="1">The sequence shown here is derived from an EMBL/GenBank/DDBJ whole genome shotgun (WGS) entry which is preliminary data.</text>
</comment>
<reference evidence="1" key="1">
    <citation type="journal article" date="2015" name="Nature">
        <title>Complex archaea that bridge the gap between prokaryotes and eukaryotes.</title>
        <authorList>
            <person name="Spang A."/>
            <person name="Saw J.H."/>
            <person name="Jorgensen S.L."/>
            <person name="Zaremba-Niedzwiedzka K."/>
            <person name="Martijn J."/>
            <person name="Lind A.E."/>
            <person name="van Eijk R."/>
            <person name="Schleper C."/>
            <person name="Guy L."/>
            <person name="Ettema T.J."/>
        </authorList>
    </citation>
    <scope>NUCLEOTIDE SEQUENCE</scope>
</reference>
<protein>
    <submittedName>
        <fullName evidence="1">Uncharacterized protein</fullName>
    </submittedName>
</protein>